<evidence type="ECO:0000313" key="7">
    <source>
        <dbReference type="EMBL" id="AOH56338.1"/>
    </source>
</evidence>
<dbReference type="GO" id="GO:0140359">
    <property type="term" value="F:ABC-type transporter activity"/>
    <property type="evidence" value="ECO:0007669"/>
    <property type="project" value="InterPro"/>
</dbReference>
<dbReference type="InterPro" id="IPR017501">
    <property type="entry name" value="Phage_infect_YhgE_C"/>
</dbReference>
<dbReference type="Gene3D" id="3.40.1710.10">
    <property type="entry name" value="abc type-2 transporter like domain"/>
    <property type="match status" value="1"/>
</dbReference>
<dbReference type="AlphaFoldDB" id="A0A1B3XT06"/>
<dbReference type="InterPro" id="IPR023908">
    <property type="entry name" value="xxxLxxG_rpt"/>
</dbReference>
<dbReference type="NCBIfam" id="TIGR03062">
    <property type="entry name" value="pip_yhgE_Cterm"/>
    <property type="match status" value="1"/>
</dbReference>
<feature type="transmembrane region" description="Helical" evidence="5">
    <location>
        <begin position="518"/>
        <end position="541"/>
    </location>
</feature>
<feature type="domain" description="ABC-2 type transporter transmembrane" evidence="6">
    <location>
        <begin position="413"/>
        <end position="650"/>
    </location>
</feature>
<feature type="transmembrane region" description="Helical" evidence="5">
    <location>
        <begin position="477"/>
        <end position="497"/>
    </location>
</feature>
<dbReference type="EMBL" id="CP017080">
    <property type="protein sequence ID" value="AOH56338.1"/>
    <property type="molecule type" value="Genomic_DNA"/>
</dbReference>
<reference evidence="7 8" key="1">
    <citation type="submission" date="2016-08" db="EMBL/GenBank/DDBJ databases">
        <title>Complete genome sequence of Bacillus muralis G25-68, a strain with toxicity to nematodes.</title>
        <authorList>
            <person name="Zheng Z."/>
        </authorList>
    </citation>
    <scope>NUCLEOTIDE SEQUENCE [LARGE SCALE GENOMIC DNA]</scope>
    <source>
        <strain evidence="7 8">G25-68</strain>
    </source>
</reference>
<name>A0A1B3XT06_9BACI</name>
<proteinExistence type="predicted"/>
<dbReference type="Pfam" id="PF12698">
    <property type="entry name" value="ABC2_membrane_3"/>
    <property type="match status" value="2"/>
</dbReference>
<dbReference type="STRING" id="264697.ABE28_018385"/>
<evidence type="ECO:0000256" key="2">
    <source>
        <dbReference type="ARBA" id="ARBA00022692"/>
    </source>
</evidence>
<feature type="transmembrane region" description="Helical" evidence="5">
    <location>
        <begin position="547"/>
        <end position="570"/>
    </location>
</feature>
<keyword evidence="2 5" id="KW-0812">Transmembrane</keyword>
<dbReference type="Gene3D" id="1.10.287.950">
    <property type="entry name" value="Methyl-accepting chemotaxis protein"/>
    <property type="match status" value="1"/>
</dbReference>
<gene>
    <name evidence="7" type="ORF">ABE28_018385</name>
</gene>
<dbReference type="PANTHER" id="PTHR43077">
    <property type="entry name" value="TRANSPORT PERMEASE YVFS-RELATED"/>
    <property type="match status" value="1"/>
</dbReference>
<dbReference type="NCBIfam" id="TIGR03061">
    <property type="entry name" value="pip_yhgE_Nterm"/>
    <property type="match status" value="1"/>
</dbReference>
<evidence type="ECO:0000256" key="4">
    <source>
        <dbReference type="ARBA" id="ARBA00023136"/>
    </source>
</evidence>
<evidence type="ECO:0000256" key="1">
    <source>
        <dbReference type="ARBA" id="ARBA00004141"/>
    </source>
</evidence>
<feature type="transmembrane region" description="Helical" evidence="5">
    <location>
        <begin position="635"/>
        <end position="652"/>
    </location>
</feature>
<accession>A0A1B3XT06</accession>
<dbReference type="OrthoDB" id="9811483at2"/>
<evidence type="ECO:0000256" key="5">
    <source>
        <dbReference type="SAM" id="Phobius"/>
    </source>
</evidence>
<feature type="transmembrane region" description="Helical" evidence="5">
    <location>
        <begin position="21"/>
        <end position="43"/>
    </location>
</feature>
<dbReference type="KEGG" id="bmur:ABE28_018385"/>
<dbReference type="InterPro" id="IPR051328">
    <property type="entry name" value="T7SS_ABC-Transporter"/>
</dbReference>
<keyword evidence="3 5" id="KW-1133">Transmembrane helix</keyword>
<dbReference type="Proteomes" id="UP000077926">
    <property type="component" value="Chromosome"/>
</dbReference>
<dbReference type="RefSeq" id="WP_064465657.1">
    <property type="nucleotide sequence ID" value="NZ_CP017080.1"/>
</dbReference>
<organism evidence="7 8">
    <name type="scientific">Peribacillus muralis</name>
    <dbReference type="NCBI Taxonomy" id="264697"/>
    <lineage>
        <taxon>Bacteria</taxon>
        <taxon>Bacillati</taxon>
        <taxon>Bacillota</taxon>
        <taxon>Bacilli</taxon>
        <taxon>Bacillales</taxon>
        <taxon>Bacillaceae</taxon>
        <taxon>Peribacillus</taxon>
    </lineage>
</organism>
<dbReference type="InterPro" id="IPR017500">
    <property type="entry name" value="Phage_infect_YhgE_N"/>
</dbReference>
<feature type="transmembrane region" description="Helical" evidence="5">
    <location>
        <begin position="577"/>
        <end position="594"/>
    </location>
</feature>
<dbReference type="NCBIfam" id="TIGR03057">
    <property type="entry name" value="xxxLxxG_by_4"/>
    <property type="match status" value="2"/>
</dbReference>
<feature type="domain" description="ABC-2 type transporter transmembrane" evidence="6">
    <location>
        <begin position="24"/>
        <end position="165"/>
    </location>
</feature>
<keyword evidence="4 5" id="KW-0472">Membrane</keyword>
<evidence type="ECO:0000256" key="3">
    <source>
        <dbReference type="ARBA" id="ARBA00022989"/>
    </source>
</evidence>
<comment type="subcellular location">
    <subcellularLocation>
        <location evidence="1">Membrane</location>
        <topology evidence="1">Multi-pass membrane protein</topology>
    </subcellularLocation>
</comment>
<evidence type="ECO:0000313" key="8">
    <source>
        <dbReference type="Proteomes" id="UP000077926"/>
    </source>
</evidence>
<protein>
    <submittedName>
        <fullName evidence="7">Phage infection protein</fullName>
    </submittedName>
</protein>
<keyword evidence="8" id="KW-1185">Reference proteome</keyword>
<sequence>MKGMQLVLHDIKAMWMHKHGRIALIFLLVVPLIYAGFFLAGYWNPYGQLDQLPVAVVNQDKGALMDEKPIEAGEDFVKELKKQKELDFHFISQKEADSGLKKGTYYMVVTIPKDFSENVTTLMDEKPKTAKLLYTVNPGKNFVASQISTTAVEKMTTKINASITKVYSEGILSKFQDVLKGMADAGNGAERLHQGTLAAKNGSAKLSDGIQGLHAGAEKLQSGSNQLVDGQKALADGAAGITEGSRNLYSGMKRLSDGHQSLENGMNNLNQGIKNWSAGNDKLSQGQDQAADTANTLKKQLAEYGKSHPEAMQDQDFKQILALSEGISKAATTMQAGQKQLGEGAAKVTDGQDALQAGMKTFGDKMTLALSGAKQLNDGSVDFADGFSNWSNGFSRFQGGIDSLASGSSRLANGSADLQSGLASLETGSNQLSTKLNEAADKTASLQYDDSNTTMFSEPVELVQSNLSDVPNYGTGIAPYFLSLAFYVGGIMASNILPLGRRQNLTVNGTVHFTNKLGLVYVIGLIQALLVDAVVLLGFHLQVASVPVFILSSIIVSFTFMTFILMLVTVFGVVGKFAAVTLLVFQLATCGGTFPGELGMSLLTKIGQFLPMAHSLQELQEVISLGGWENLRTQIWIMLAYLVSAAVIGWITSHIQHAKVASDEVIT</sequence>
<dbReference type="InterPro" id="IPR013525">
    <property type="entry name" value="ABC2_TM"/>
</dbReference>
<evidence type="ECO:0000259" key="6">
    <source>
        <dbReference type="Pfam" id="PF12698"/>
    </source>
</evidence>
<dbReference type="PANTHER" id="PTHR43077:SF5">
    <property type="entry name" value="PHAGE INFECTION PROTEIN"/>
    <property type="match status" value="1"/>
</dbReference>
<dbReference type="GO" id="GO:0016020">
    <property type="term" value="C:membrane"/>
    <property type="evidence" value="ECO:0007669"/>
    <property type="project" value="UniProtKB-SubCell"/>
</dbReference>